<gene>
    <name evidence="1" type="ORF">UA45_12270</name>
</gene>
<name>A0A0D8L6G8_MORMO</name>
<reference evidence="1 2" key="1">
    <citation type="submission" date="2015-02" db="EMBL/GenBank/DDBJ databases">
        <title>Whole genome shotgun sequencing of cultured foodborne pathogen.</title>
        <authorList>
            <person name="Timme R."/>
            <person name="Allard M.W."/>
            <person name="Strain E."/>
            <person name="Evans P.S."/>
            <person name="Brown E."/>
        </authorList>
    </citation>
    <scope>NUCLEOTIDE SEQUENCE [LARGE SCALE GENOMIC DNA]</scope>
    <source>
        <strain evidence="1 2">GCSL-TSO-24</strain>
    </source>
</reference>
<evidence type="ECO:0000313" key="2">
    <source>
        <dbReference type="Proteomes" id="UP000032582"/>
    </source>
</evidence>
<dbReference type="RefSeq" id="WP_025152953.1">
    <property type="nucleotide sequence ID" value="NZ_JAHOAK010000017.1"/>
</dbReference>
<comment type="caution">
    <text evidence="1">The sequence shown here is derived from an EMBL/GenBank/DDBJ whole genome shotgun (WGS) entry which is preliminary data.</text>
</comment>
<dbReference type="PATRIC" id="fig|582.24.peg.3863"/>
<proteinExistence type="predicted"/>
<sequence>MDKYIVCYEGLGLTGSVLFRSQVAINTDISRTEAERFIALFNNAAASDAAKHNINAARYVIVNICKL</sequence>
<evidence type="ECO:0000313" key="1">
    <source>
        <dbReference type="EMBL" id="KJF77485.1"/>
    </source>
</evidence>
<accession>A0A0D8L6G8</accession>
<dbReference type="EMBL" id="JZSH01000137">
    <property type="protein sequence ID" value="KJF77485.1"/>
    <property type="molecule type" value="Genomic_DNA"/>
</dbReference>
<protein>
    <submittedName>
        <fullName evidence="1">Uncharacterized protein</fullName>
    </submittedName>
</protein>
<dbReference type="AlphaFoldDB" id="A0A0D8L6G8"/>
<organism evidence="1 2">
    <name type="scientific">Morganella morganii</name>
    <name type="common">Proteus morganii</name>
    <dbReference type="NCBI Taxonomy" id="582"/>
    <lineage>
        <taxon>Bacteria</taxon>
        <taxon>Pseudomonadati</taxon>
        <taxon>Pseudomonadota</taxon>
        <taxon>Gammaproteobacteria</taxon>
        <taxon>Enterobacterales</taxon>
        <taxon>Morganellaceae</taxon>
        <taxon>Morganella</taxon>
    </lineage>
</organism>
<dbReference type="Proteomes" id="UP000032582">
    <property type="component" value="Unassembled WGS sequence"/>
</dbReference>